<dbReference type="EMBL" id="BKZQ01000025">
    <property type="protein sequence ID" value="GER70685.1"/>
    <property type="molecule type" value="Genomic_DNA"/>
</dbReference>
<dbReference type="Pfam" id="PF14595">
    <property type="entry name" value="Thioredoxin_9"/>
    <property type="match status" value="1"/>
</dbReference>
<accession>A0A5J4JIZ9</accession>
<evidence type="ECO:0008006" key="4">
    <source>
        <dbReference type="Google" id="ProtNLM"/>
    </source>
</evidence>
<proteinExistence type="predicted"/>
<evidence type="ECO:0000313" key="2">
    <source>
        <dbReference type="EMBL" id="GER70685.1"/>
    </source>
</evidence>
<evidence type="ECO:0000256" key="1">
    <source>
        <dbReference type="SAM" id="MobiDB-lite"/>
    </source>
</evidence>
<feature type="compositionally biased region" description="Polar residues" evidence="1">
    <location>
        <begin position="84"/>
        <end position="97"/>
    </location>
</feature>
<protein>
    <recommendedName>
        <fullName evidence="4">Thioredoxin-like protein</fullName>
    </recommendedName>
</protein>
<sequence>MGKLKSRSLRSLVLTEDWCGDAMLNIPILLKSAEVAGICVKMVYHDDELMDQYLTNGSRPIPFFIFLNERGEEAAVWIPRSPSLKKSSPTCDQQKNDLQIDGNFYRRYDSPG</sequence>
<reference evidence="2 3" key="1">
    <citation type="submission" date="2019-09" db="EMBL/GenBank/DDBJ databases">
        <title>Draft genome sequence of Bacillus sp. JC-7.</title>
        <authorList>
            <person name="Tanaka N."/>
            <person name="Shiwa Y."/>
            <person name="Fujita N."/>
            <person name="Tanasupawat S."/>
        </authorList>
    </citation>
    <scope>NUCLEOTIDE SEQUENCE [LARGE SCALE GENOMIC DNA]</scope>
    <source>
        <strain evidence="2 3">JC-7</strain>
    </source>
</reference>
<feature type="region of interest" description="Disordered" evidence="1">
    <location>
        <begin position="82"/>
        <end position="112"/>
    </location>
</feature>
<dbReference type="Proteomes" id="UP000391919">
    <property type="component" value="Unassembled WGS sequence"/>
</dbReference>
<gene>
    <name evidence="2" type="ORF">BpJC7_19880</name>
</gene>
<dbReference type="AlphaFoldDB" id="A0A5J4JIZ9"/>
<dbReference type="RefSeq" id="WP_253693790.1">
    <property type="nucleotide sequence ID" value="NZ_BKZP01000030.1"/>
</dbReference>
<keyword evidence="3" id="KW-1185">Reference proteome</keyword>
<dbReference type="Gene3D" id="3.40.30.10">
    <property type="entry name" value="Glutaredoxin"/>
    <property type="match status" value="1"/>
</dbReference>
<comment type="caution">
    <text evidence="2">The sequence shown here is derived from an EMBL/GenBank/DDBJ whole genome shotgun (WGS) entry which is preliminary data.</text>
</comment>
<evidence type="ECO:0000313" key="3">
    <source>
        <dbReference type="Proteomes" id="UP000391919"/>
    </source>
</evidence>
<organism evidence="2 3">
    <name type="scientific">Weizmannia acidilactici</name>
    <dbReference type="NCBI Taxonomy" id="2607726"/>
    <lineage>
        <taxon>Bacteria</taxon>
        <taxon>Bacillati</taxon>
        <taxon>Bacillota</taxon>
        <taxon>Bacilli</taxon>
        <taxon>Bacillales</taxon>
        <taxon>Bacillaceae</taxon>
        <taxon>Heyndrickxia</taxon>
    </lineage>
</organism>
<name>A0A5J4JIZ9_9BACI</name>